<dbReference type="GO" id="GO:0006261">
    <property type="term" value="P:DNA-templated DNA replication"/>
    <property type="evidence" value="ECO:0007669"/>
    <property type="project" value="TreeGrafter"/>
</dbReference>
<comment type="caution">
    <text evidence="12">The sequence shown here is derived from an EMBL/GenBank/DDBJ whole genome shotgun (WGS) entry which is preliminary data.</text>
</comment>
<evidence type="ECO:0000256" key="4">
    <source>
        <dbReference type="ARBA" id="ARBA00022695"/>
    </source>
</evidence>
<evidence type="ECO:0000256" key="9">
    <source>
        <dbReference type="NCBIfam" id="TIGR01128"/>
    </source>
</evidence>
<keyword evidence="5" id="KW-0235">DNA replication</keyword>
<evidence type="ECO:0000256" key="8">
    <source>
        <dbReference type="ARBA" id="ARBA00049244"/>
    </source>
</evidence>
<dbReference type="SUPFAM" id="SSF52540">
    <property type="entry name" value="P-loop containing nucleoside triphosphate hydrolases"/>
    <property type="match status" value="1"/>
</dbReference>
<reference evidence="12 13" key="1">
    <citation type="submission" date="2019-03" db="EMBL/GenBank/DDBJ databases">
        <title>Freshwater and sediment microbial communities from various areas in North America, analyzing microbe dynamics in response to fracking.</title>
        <authorList>
            <person name="Lamendella R."/>
        </authorList>
    </citation>
    <scope>NUCLEOTIDE SEQUENCE [LARGE SCALE GENOMIC DNA]</scope>
    <source>
        <strain evidence="12 13">18_TX</strain>
    </source>
</reference>
<feature type="domain" description="DNA polymerase III delta N-terminal" evidence="10">
    <location>
        <begin position="23"/>
        <end position="140"/>
    </location>
</feature>
<name>A0A4R6PQ15_9GAMM</name>
<comment type="catalytic activity">
    <reaction evidence="8">
        <text>DNA(n) + a 2'-deoxyribonucleoside 5'-triphosphate = DNA(n+1) + diphosphate</text>
        <dbReference type="Rhea" id="RHEA:22508"/>
        <dbReference type="Rhea" id="RHEA-COMP:17339"/>
        <dbReference type="Rhea" id="RHEA-COMP:17340"/>
        <dbReference type="ChEBI" id="CHEBI:33019"/>
        <dbReference type="ChEBI" id="CHEBI:61560"/>
        <dbReference type="ChEBI" id="CHEBI:173112"/>
        <dbReference type="EC" id="2.7.7.7"/>
    </reaction>
</comment>
<dbReference type="RefSeq" id="WP_133539133.1">
    <property type="nucleotide sequence ID" value="NZ_SNXI01000004.1"/>
</dbReference>
<evidence type="ECO:0000313" key="13">
    <source>
        <dbReference type="Proteomes" id="UP000295531"/>
    </source>
</evidence>
<evidence type="ECO:0000256" key="5">
    <source>
        <dbReference type="ARBA" id="ARBA00022705"/>
    </source>
</evidence>
<dbReference type="Gene3D" id="1.20.272.10">
    <property type="match status" value="1"/>
</dbReference>
<protein>
    <recommendedName>
        <fullName evidence="2 9">DNA polymerase III subunit delta</fullName>
        <ecNumber evidence="1 9">2.7.7.7</ecNumber>
    </recommendedName>
</protein>
<dbReference type="GO" id="GO:0003887">
    <property type="term" value="F:DNA-directed DNA polymerase activity"/>
    <property type="evidence" value="ECO:0007669"/>
    <property type="project" value="UniProtKB-UniRule"/>
</dbReference>
<feature type="domain" description="DNA polymerase III subunit delta C-terminal" evidence="11">
    <location>
        <begin position="218"/>
        <end position="324"/>
    </location>
</feature>
<proteinExistence type="inferred from homology"/>
<dbReference type="InterPro" id="IPR008921">
    <property type="entry name" value="DNA_pol3_clamp-load_cplx_C"/>
</dbReference>
<accession>A0A4R6PQ15</accession>
<dbReference type="GO" id="GO:0003677">
    <property type="term" value="F:DNA binding"/>
    <property type="evidence" value="ECO:0007669"/>
    <property type="project" value="InterPro"/>
</dbReference>
<evidence type="ECO:0000256" key="6">
    <source>
        <dbReference type="ARBA" id="ARBA00022932"/>
    </source>
</evidence>
<comment type="similarity">
    <text evidence="7">Belongs to the DNA polymerase HolA subunit family.</text>
</comment>
<keyword evidence="6" id="KW-0239">DNA-directed DNA polymerase</keyword>
<evidence type="ECO:0000259" key="11">
    <source>
        <dbReference type="Pfam" id="PF14840"/>
    </source>
</evidence>
<evidence type="ECO:0000256" key="7">
    <source>
        <dbReference type="ARBA" id="ARBA00034754"/>
    </source>
</evidence>
<dbReference type="GO" id="GO:0009360">
    <property type="term" value="C:DNA polymerase III complex"/>
    <property type="evidence" value="ECO:0007669"/>
    <property type="project" value="UniProtKB-UniRule"/>
</dbReference>
<evidence type="ECO:0000259" key="10">
    <source>
        <dbReference type="Pfam" id="PF06144"/>
    </source>
</evidence>
<evidence type="ECO:0000256" key="1">
    <source>
        <dbReference type="ARBA" id="ARBA00012417"/>
    </source>
</evidence>
<dbReference type="OrthoDB" id="9770982at2"/>
<dbReference type="Gene3D" id="3.40.50.300">
    <property type="entry name" value="P-loop containing nucleotide triphosphate hydrolases"/>
    <property type="match status" value="1"/>
</dbReference>
<dbReference type="EC" id="2.7.7.7" evidence="1 9"/>
<dbReference type="PANTHER" id="PTHR34388:SF1">
    <property type="entry name" value="DNA POLYMERASE III SUBUNIT DELTA"/>
    <property type="match status" value="1"/>
</dbReference>
<dbReference type="InterPro" id="IPR010372">
    <property type="entry name" value="DNA_pol3_delta_N"/>
</dbReference>
<keyword evidence="3" id="KW-0808">Transferase</keyword>
<keyword evidence="4" id="KW-0548">Nucleotidyltransferase</keyword>
<dbReference type="NCBIfam" id="TIGR01128">
    <property type="entry name" value="holA"/>
    <property type="match status" value="1"/>
</dbReference>
<dbReference type="Pfam" id="PF14840">
    <property type="entry name" value="DNA_pol3_delt_C"/>
    <property type="match status" value="1"/>
</dbReference>
<dbReference type="AlphaFoldDB" id="A0A4R6PQ15"/>
<dbReference type="Proteomes" id="UP000295531">
    <property type="component" value="Unassembled WGS sequence"/>
</dbReference>
<organism evidence="12 13">
    <name type="scientific">Idiomarina aquatica</name>
    <dbReference type="NCBI Taxonomy" id="1327752"/>
    <lineage>
        <taxon>Bacteria</taxon>
        <taxon>Pseudomonadati</taxon>
        <taxon>Pseudomonadota</taxon>
        <taxon>Gammaproteobacteria</taxon>
        <taxon>Alteromonadales</taxon>
        <taxon>Idiomarinaceae</taxon>
        <taxon>Idiomarina</taxon>
    </lineage>
</organism>
<dbReference type="InterPro" id="IPR005790">
    <property type="entry name" value="DNA_polIII_delta"/>
</dbReference>
<evidence type="ECO:0000256" key="3">
    <source>
        <dbReference type="ARBA" id="ARBA00022679"/>
    </source>
</evidence>
<dbReference type="SUPFAM" id="SSF48019">
    <property type="entry name" value="post-AAA+ oligomerization domain-like"/>
    <property type="match status" value="1"/>
</dbReference>
<gene>
    <name evidence="12" type="ORF">DEU29_104136</name>
</gene>
<evidence type="ECO:0000313" key="12">
    <source>
        <dbReference type="EMBL" id="TDP39029.1"/>
    </source>
</evidence>
<dbReference type="Gene3D" id="1.10.8.60">
    <property type="match status" value="1"/>
</dbReference>
<evidence type="ECO:0000256" key="2">
    <source>
        <dbReference type="ARBA" id="ARBA00017703"/>
    </source>
</evidence>
<dbReference type="CDD" id="cd18138">
    <property type="entry name" value="HLD_clamp_pol_III_delta"/>
    <property type="match status" value="1"/>
</dbReference>
<dbReference type="InterPro" id="IPR027417">
    <property type="entry name" value="P-loop_NTPase"/>
</dbReference>
<keyword evidence="13" id="KW-1185">Reference proteome</keyword>
<dbReference type="EMBL" id="SNXI01000004">
    <property type="protein sequence ID" value="TDP39029.1"/>
    <property type="molecule type" value="Genomic_DNA"/>
</dbReference>
<dbReference type="PANTHER" id="PTHR34388">
    <property type="entry name" value="DNA POLYMERASE III SUBUNIT DELTA"/>
    <property type="match status" value="1"/>
</dbReference>
<sequence>MKQLFAEQLTQHLQQHPLPPVLLLFGEELLLRQDALALLRKHLKQQFGDELERQSLQQQPDFDWQQLHDSGQSMSLFSQFTLLELTLPENKPGRDGSDALTAYAKSPPAEQLLVVIGDKLKKEQHNSRWFKALSQQGWLVRTPTPDKSRLPRFIHQRAQQHGLQLTADATELLALWFEGNLPSLDQELQKWALMHSDQALNADAVKQAMRDVSHFDAFALQDSLLRNDWSETAHRLHRLFAEDVDRHQLLWVVQREVQVLSQLKTALTQQLDANSIYRQNMIWSSQQQAYQSRAQQLTAESLRQAQQLLQRLELALKNDSGENADILFTHCVALICVGPHQGYLPQQLQAMA</sequence>
<dbReference type="InterPro" id="IPR032780">
    <property type="entry name" value="DNA_pol3_delt_C"/>
</dbReference>
<dbReference type="Pfam" id="PF06144">
    <property type="entry name" value="DNA_pol3_delta"/>
    <property type="match status" value="1"/>
</dbReference>